<name>A0A0F9RTI6_9ZZZZ</name>
<dbReference type="EMBL" id="LAZR01000982">
    <property type="protein sequence ID" value="KKN53232.1"/>
    <property type="molecule type" value="Genomic_DNA"/>
</dbReference>
<dbReference type="AlphaFoldDB" id="A0A0F9RTI6"/>
<feature type="non-terminal residue" evidence="1">
    <location>
        <position position="1"/>
    </location>
</feature>
<gene>
    <name evidence="1" type="ORF">LCGC14_0604690</name>
</gene>
<evidence type="ECO:0000313" key="1">
    <source>
        <dbReference type="EMBL" id="KKN53232.1"/>
    </source>
</evidence>
<organism evidence="1">
    <name type="scientific">marine sediment metagenome</name>
    <dbReference type="NCBI Taxonomy" id="412755"/>
    <lineage>
        <taxon>unclassified sequences</taxon>
        <taxon>metagenomes</taxon>
        <taxon>ecological metagenomes</taxon>
    </lineage>
</organism>
<accession>A0A0F9RTI6</accession>
<reference evidence="1" key="1">
    <citation type="journal article" date="2015" name="Nature">
        <title>Complex archaea that bridge the gap between prokaryotes and eukaryotes.</title>
        <authorList>
            <person name="Spang A."/>
            <person name="Saw J.H."/>
            <person name="Jorgensen S.L."/>
            <person name="Zaremba-Niedzwiedzka K."/>
            <person name="Martijn J."/>
            <person name="Lind A.E."/>
            <person name="van Eijk R."/>
            <person name="Schleper C."/>
            <person name="Guy L."/>
            <person name="Ettema T.J."/>
        </authorList>
    </citation>
    <scope>NUCLEOTIDE SEQUENCE</scope>
</reference>
<sequence>LSRLENKLQGKEPYSPAARFLWDHFGNREFRPVVEDDFSDYVKNHLYDDLSQDIVIHREVEISPLTRSDILITIFNS</sequence>
<protein>
    <submittedName>
        <fullName evidence="1">Uncharacterized protein</fullName>
    </submittedName>
</protein>
<comment type="caution">
    <text evidence="1">The sequence shown here is derived from an EMBL/GenBank/DDBJ whole genome shotgun (WGS) entry which is preliminary data.</text>
</comment>
<proteinExistence type="predicted"/>